<evidence type="ECO:0000313" key="2">
    <source>
        <dbReference type="EMBL" id="CAL23076.3"/>
    </source>
</evidence>
<protein>
    <submittedName>
        <fullName evidence="2">NADH dehydrogenase subunit 4L</fullName>
    </submittedName>
</protein>
<proteinExistence type="predicted"/>
<keyword evidence="1" id="KW-0472">Membrane</keyword>
<keyword evidence="2" id="KW-0496">Mitochondrion</keyword>
<geneLocation type="mitochondrion" evidence="2"/>
<evidence type="ECO:0000256" key="1">
    <source>
        <dbReference type="SAM" id="Phobius"/>
    </source>
</evidence>
<sequence>MLVGMITILLGGLVAYPKTPIVLLVNLEFLYLLVVVFFMLSSYSVMGWWGMFLLVFGACEGVFILSVNMVVGKFIGLQGTSKFFK</sequence>
<dbReference type="AlphaFoldDB" id="A7WL63"/>
<name>A7WL63_9ASCI</name>
<accession>A7WL63</accession>
<dbReference type="EMBL" id="AM292320">
    <property type="protein sequence ID" value="CAL23076.3"/>
    <property type="molecule type" value="Genomic_DNA"/>
</dbReference>
<organism evidence="2">
    <name type="scientific">Phallusia mammillata</name>
    <dbReference type="NCBI Taxonomy" id="59560"/>
    <lineage>
        <taxon>Eukaryota</taxon>
        <taxon>Metazoa</taxon>
        <taxon>Chordata</taxon>
        <taxon>Tunicata</taxon>
        <taxon>Ascidiacea</taxon>
        <taxon>Phlebobranchia</taxon>
        <taxon>Ascidiidae</taxon>
        <taxon>Phallusia</taxon>
    </lineage>
</organism>
<feature type="transmembrane region" description="Helical" evidence="1">
    <location>
        <begin position="46"/>
        <end position="71"/>
    </location>
</feature>
<keyword evidence="1" id="KW-1133">Transmembrane helix</keyword>
<reference evidence="2" key="1">
    <citation type="journal article" date="2007" name="BMC Evol. Biol.">
        <title>The mitochondrial genome of Phallusia mammillata and Phallusia fumigata (Tunicata, Ascidiacea): high genome plasticity at intra-genus level.</title>
        <authorList>
            <person name="Iannelli F."/>
            <person name="Griggio F."/>
            <person name="Pesole G."/>
            <person name="Gissi C."/>
        </authorList>
    </citation>
    <scope>NUCLEOTIDE SEQUENCE</scope>
    <source>
        <tissue evidence="2">Muscle</tissue>
    </source>
</reference>
<keyword evidence="1" id="KW-0812">Transmembrane</keyword>
<feature type="transmembrane region" description="Helical" evidence="1">
    <location>
        <begin position="21"/>
        <end position="40"/>
    </location>
</feature>
<gene>
    <name evidence="2" type="primary">nad4L</name>
</gene>